<comment type="caution">
    <text evidence="4">The sequence shown here is derived from an EMBL/GenBank/DDBJ whole genome shotgun (WGS) entry which is preliminary data.</text>
</comment>
<accession>A0A7D9I1M8</accession>
<dbReference type="EMBL" id="CACRXK020003428">
    <property type="protein sequence ID" value="CAB3998743.1"/>
    <property type="molecule type" value="Genomic_DNA"/>
</dbReference>
<evidence type="ECO:0000313" key="4">
    <source>
        <dbReference type="EMBL" id="CAB3998743.1"/>
    </source>
</evidence>
<dbReference type="PANTHER" id="PTHR48032:SF6">
    <property type="entry name" value="RNA-BINDING (RRM_RBD_RNP MOTIFS) FAMILY PROTEIN"/>
    <property type="match status" value="1"/>
</dbReference>
<dbReference type="AlphaFoldDB" id="A0A7D9I1M8"/>
<evidence type="ECO:0000256" key="2">
    <source>
        <dbReference type="ARBA" id="ARBA00022884"/>
    </source>
</evidence>
<organism evidence="4 5">
    <name type="scientific">Paramuricea clavata</name>
    <name type="common">Red gorgonian</name>
    <name type="synonym">Violescent sea-whip</name>
    <dbReference type="NCBI Taxonomy" id="317549"/>
    <lineage>
        <taxon>Eukaryota</taxon>
        <taxon>Metazoa</taxon>
        <taxon>Cnidaria</taxon>
        <taxon>Anthozoa</taxon>
        <taxon>Octocorallia</taxon>
        <taxon>Malacalcyonacea</taxon>
        <taxon>Plexauridae</taxon>
        <taxon>Paramuricea</taxon>
    </lineage>
</organism>
<keyword evidence="5" id="KW-1185">Reference proteome</keyword>
<dbReference type="GO" id="GO:0003729">
    <property type="term" value="F:mRNA binding"/>
    <property type="evidence" value="ECO:0007669"/>
    <property type="project" value="TreeGrafter"/>
</dbReference>
<feature type="region of interest" description="Disordered" evidence="3">
    <location>
        <begin position="192"/>
        <end position="226"/>
    </location>
</feature>
<proteinExistence type="predicted"/>
<gene>
    <name evidence="4" type="ORF">PACLA_8A068813</name>
</gene>
<dbReference type="InterPro" id="IPR012677">
    <property type="entry name" value="Nucleotide-bd_a/b_plait_sf"/>
</dbReference>
<dbReference type="Proteomes" id="UP001152795">
    <property type="component" value="Unassembled WGS sequence"/>
</dbReference>
<name>A0A7D9I1M8_PARCT</name>
<evidence type="ECO:0000256" key="1">
    <source>
        <dbReference type="ARBA" id="ARBA00022737"/>
    </source>
</evidence>
<sequence>MPPFHKEQLRKLFIGGLNLDTTEESLKDYFSRWGETVDVVVMRFPDTKRSRGFGFVTYENVESVDAVLIAKPHVLDGKEIEPKRAVAKDETAQSSRQEVESSHKIFVGGLASATSEEDIRNCFDKFCEEAGHGKVEEILVMKDRDSDRLRGFCFVTFDSKEIVDKVCSVKYFEIRTKTVEVRRAESRMAMMKKEQRDYGYTRRQMDDRRRDTRDSYQDSGRMRGNNFGSGFNQMSMQGSNSGGMPFFGGGSRGGWL</sequence>
<dbReference type="OrthoDB" id="1875751at2759"/>
<reference evidence="4" key="1">
    <citation type="submission" date="2020-04" db="EMBL/GenBank/DDBJ databases">
        <authorList>
            <person name="Alioto T."/>
            <person name="Alioto T."/>
            <person name="Gomez Garrido J."/>
        </authorList>
    </citation>
    <scope>NUCLEOTIDE SEQUENCE</scope>
    <source>
        <strain evidence="4">A484AB</strain>
    </source>
</reference>
<evidence type="ECO:0000313" key="5">
    <source>
        <dbReference type="Proteomes" id="UP001152795"/>
    </source>
</evidence>
<keyword evidence="2" id="KW-0694">RNA-binding</keyword>
<dbReference type="FunFam" id="3.30.70.330:FF:000040">
    <property type="entry name" value="Heterogeneous nuclear ribonucleoprotein A2/B1"/>
    <property type="match status" value="1"/>
</dbReference>
<keyword evidence="1" id="KW-0677">Repeat</keyword>
<dbReference type="InterPro" id="IPR035979">
    <property type="entry name" value="RBD_domain_sf"/>
</dbReference>
<protein>
    <submittedName>
        <fullName evidence="4">Heterogeneous nuclear ribonucleo A1-like isoform X2</fullName>
    </submittedName>
</protein>
<dbReference type="Pfam" id="PF00076">
    <property type="entry name" value="RRM_1"/>
    <property type="match status" value="2"/>
</dbReference>
<feature type="compositionally biased region" description="Basic and acidic residues" evidence="3">
    <location>
        <begin position="192"/>
        <end position="216"/>
    </location>
</feature>
<dbReference type="Gene3D" id="3.30.70.330">
    <property type="match status" value="2"/>
</dbReference>
<dbReference type="SMART" id="SM00360">
    <property type="entry name" value="RRM"/>
    <property type="match status" value="2"/>
</dbReference>
<dbReference type="SUPFAM" id="SSF54928">
    <property type="entry name" value="RNA-binding domain, RBD"/>
    <property type="match status" value="2"/>
</dbReference>
<dbReference type="InterPro" id="IPR000504">
    <property type="entry name" value="RRM_dom"/>
</dbReference>
<dbReference type="GO" id="GO:0006417">
    <property type="term" value="P:regulation of translation"/>
    <property type="evidence" value="ECO:0007669"/>
    <property type="project" value="TreeGrafter"/>
</dbReference>
<dbReference type="PANTHER" id="PTHR48032">
    <property type="entry name" value="RNA-BINDING PROTEIN MUSASHI HOMOLOG RBP6"/>
    <property type="match status" value="1"/>
</dbReference>
<dbReference type="PROSITE" id="PS50102">
    <property type="entry name" value="RRM"/>
    <property type="match status" value="2"/>
</dbReference>
<evidence type="ECO:0000256" key="3">
    <source>
        <dbReference type="SAM" id="MobiDB-lite"/>
    </source>
</evidence>